<name>A0A9Q2W6Z9_9MICO</name>
<dbReference type="Proteomes" id="UP000709437">
    <property type="component" value="Unassembled WGS sequence"/>
</dbReference>
<evidence type="ECO:0000313" key="4">
    <source>
        <dbReference type="Proteomes" id="UP000709437"/>
    </source>
</evidence>
<keyword evidence="2" id="KW-0812">Transmembrane</keyword>
<feature type="region of interest" description="Disordered" evidence="1">
    <location>
        <begin position="1"/>
        <end position="22"/>
    </location>
</feature>
<keyword evidence="2" id="KW-0472">Membrane</keyword>
<reference evidence="3" key="1">
    <citation type="submission" date="2021-05" db="EMBL/GenBank/DDBJ databases">
        <title>Whole genome sequence of Curtobacterium flaccumfaciens pv. flaccumfaciens strain CFBP 3417.</title>
        <authorList>
            <person name="Osdaghi E."/>
            <person name="Taghouti G."/>
            <person name="Portier P."/>
            <person name="Fazliarab A."/>
            <person name="Taghavi S.M."/>
            <person name="Briand M."/>
            <person name="Le-Saux M."/>
            <person name="Jacques M.-A."/>
        </authorList>
    </citation>
    <scope>NUCLEOTIDE SEQUENCE</scope>
    <source>
        <strain evidence="3">CFBP 3417</strain>
    </source>
</reference>
<keyword evidence="2" id="KW-1133">Transmembrane helix</keyword>
<evidence type="ECO:0000256" key="2">
    <source>
        <dbReference type="SAM" id="Phobius"/>
    </source>
</evidence>
<feature type="compositionally biased region" description="Basic and acidic residues" evidence="1">
    <location>
        <begin position="1"/>
        <end position="21"/>
    </location>
</feature>
<gene>
    <name evidence="3" type="ORF">KK103_16655</name>
</gene>
<proteinExistence type="predicted"/>
<dbReference type="AlphaFoldDB" id="A0A9Q2W6Z9"/>
<feature type="transmembrane region" description="Helical" evidence="2">
    <location>
        <begin position="61"/>
        <end position="77"/>
    </location>
</feature>
<comment type="caution">
    <text evidence="3">The sequence shown here is derived from an EMBL/GenBank/DDBJ whole genome shotgun (WGS) entry which is preliminary data.</text>
</comment>
<evidence type="ECO:0000313" key="3">
    <source>
        <dbReference type="EMBL" id="MBT1543395.1"/>
    </source>
</evidence>
<feature type="transmembrane region" description="Helical" evidence="2">
    <location>
        <begin position="119"/>
        <end position="140"/>
    </location>
</feature>
<feature type="transmembrane region" description="Helical" evidence="2">
    <location>
        <begin position="146"/>
        <end position="167"/>
    </location>
</feature>
<dbReference type="EMBL" id="JAHEWX010000030">
    <property type="protein sequence ID" value="MBT1543395.1"/>
    <property type="molecule type" value="Genomic_DNA"/>
</dbReference>
<protein>
    <submittedName>
        <fullName evidence="3">Uncharacterized protein</fullName>
    </submittedName>
</protein>
<sequence length="177" mass="19106">MGTERADEPAVDEHDPYERRPGYVTSVDGRTDRMTTDMFAGVVVGFVLLLVFGFFQLVEWIAIGAAVVIGAAVWLVLRSRRRRADRRAGRSPDAVPRARDRAIAEANGGRRFFVAQNPVVVIVMGAIFIAVAVAPLLFGGFSVGRIVTGVIVVASGVLCIVQGIGTLRVRRRERSGG</sequence>
<evidence type="ECO:0000256" key="1">
    <source>
        <dbReference type="SAM" id="MobiDB-lite"/>
    </source>
</evidence>
<accession>A0A9Q2W6Z9</accession>
<feature type="transmembrane region" description="Helical" evidence="2">
    <location>
        <begin position="38"/>
        <end position="55"/>
    </location>
</feature>
<organism evidence="3 4">
    <name type="scientific">Curtobacterium flaccumfaciens pv. flaccumfaciens</name>
    <dbReference type="NCBI Taxonomy" id="138532"/>
    <lineage>
        <taxon>Bacteria</taxon>
        <taxon>Bacillati</taxon>
        <taxon>Actinomycetota</taxon>
        <taxon>Actinomycetes</taxon>
        <taxon>Micrococcales</taxon>
        <taxon>Microbacteriaceae</taxon>
        <taxon>Curtobacterium</taxon>
    </lineage>
</organism>
<dbReference type="RefSeq" id="WP_214563615.1">
    <property type="nucleotide sequence ID" value="NZ_JAHEWX010000030.1"/>
</dbReference>